<dbReference type="GO" id="GO:0005886">
    <property type="term" value="C:plasma membrane"/>
    <property type="evidence" value="ECO:0007669"/>
    <property type="project" value="UniProtKB-SubCell"/>
</dbReference>
<evidence type="ECO:0000259" key="9">
    <source>
        <dbReference type="Pfam" id="PF04239"/>
    </source>
</evidence>
<evidence type="ECO:0000256" key="4">
    <source>
        <dbReference type="ARBA" id="ARBA00022692"/>
    </source>
</evidence>
<dbReference type="OrthoDB" id="9793799at2"/>
<feature type="domain" description="YetF-like N-terminal transmembrane" evidence="10">
    <location>
        <begin position="20"/>
        <end position="86"/>
    </location>
</feature>
<evidence type="ECO:0000256" key="1">
    <source>
        <dbReference type="ARBA" id="ARBA00004651"/>
    </source>
</evidence>
<dbReference type="Pfam" id="PF20730">
    <property type="entry name" value="YetF_N"/>
    <property type="match status" value="1"/>
</dbReference>
<proteinExistence type="inferred from homology"/>
<evidence type="ECO:0000256" key="2">
    <source>
        <dbReference type="ARBA" id="ARBA00006448"/>
    </source>
</evidence>
<evidence type="ECO:0000256" key="5">
    <source>
        <dbReference type="ARBA" id="ARBA00022989"/>
    </source>
</evidence>
<dbReference type="STRING" id="82805.SAMN04487998_2604"/>
<evidence type="ECO:0000259" key="10">
    <source>
        <dbReference type="Pfam" id="PF20730"/>
    </source>
</evidence>
<keyword evidence="3" id="KW-1003">Cell membrane</keyword>
<dbReference type="PANTHER" id="PTHR34582">
    <property type="entry name" value="UPF0702 TRANSMEMBRANE PROTEIN YCAP"/>
    <property type="match status" value="1"/>
</dbReference>
<reference evidence="12" key="1">
    <citation type="submission" date="2016-10" db="EMBL/GenBank/DDBJ databases">
        <authorList>
            <person name="Varghese N."/>
            <person name="Submissions S."/>
        </authorList>
    </citation>
    <scope>NUCLEOTIDE SEQUENCE [LARGE SCALE GENOMIC DNA]</scope>
    <source>
        <strain evidence="12">DSM 15310</strain>
    </source>
</reference>
<evidence type="ECO:0000313" key="12">
    <source>
        <dbReference type="Proteomes" id="UP000198697"/>
    </source>
</evidence>
<dbReference type="PANTHER" id="PTHR34582:SF6">
    <property type="entry name" value="UPF0702 TRANSMEMBRANE PROTEIN YCAP"/>
    <property type="match status" value="1"/>
</dbReference>
<feature type="transmembrane region" description="Helical" evidence="8">
    <location>
        <begin position="67"/>
        <end position="89"/>
    </location>
</feature>
<dbReference type="InterPro" id="IPR007353">
    <property type="entry name" value="DUF421"/>
</dbReference>
<feature type="transmembrane region" description="Helical" evidence="8">
    <location>
        <begin position="12"/>
        <end position="30"/>
    </location>
</feature>
<dbReference type="AlphaFoldDB" id="A0A1I0GV48"/>
<feature type="domain" description="YetF C-terminal" evidence="9">
    <location>
        <begin position="91"/>
        <end position="159"/>
    </location>
</feature>
<dbReference type="EMBL" id="FOHS01000003">
    <property type="protein sequence ID" value="SET75086.1"/>
    <property type="molecule type" value="Genomic_DNA"/>
</dbReference>
<dbReference type="InterPro" id="IPR048454">
    <property type="entry name" value="YetF_N"/>
</dbReference>
<keyword evidence="12" id="KW-1185">Reference proteome</keyword>
<dbReference type="RefSeq" id="WP_092772176.1">
    <property type="nucleotide sequence ID" value="NZ_FOHS01000003.1"/>
</dbReference>
<organism evidence="11 12">
    <name type="scientific">Hymenobacter actinosclerus</name>
    <dbReference type="NCBI Taxonomy" id="82805"/>
    <lineage>
        <taxon>Bacteria</taxon>
        <taxon>Pseudomonadati</taxon>
        <taxon>Bacteroidota</taxon>
        <taxon>Cytophagia</taxon>
        <taxon>Cytophagales</taxon>
        <taxon>Hymenobacteraceae</taxon>
        <taxon>Hymenobacter</taxon>
    </lineage>
</organism>
<dbReference type="Proteomes" id="UP000198697">
    <property type="component" value="Unassembled WGS sequence"/>
</dbReference>
<name>A0A1I0GV48_9BACT</name>
<evidence type="ECO:0000256" key="6">
    <source>
        <dbReference type="ARBA" id="ARBA00023136"/>
    </source>
</evidence>
<sequence>MDKIFFTGWDSIIRLLIVGVLAYAGLVLMLRASGKRTLSKMNAFDLIVTVALGSTLASTLLSKTVPLLDGLLALALLIGLQFVITWLSVRFTAVDKLVKAEPTLLVYEGRMLRAAMKKQRITEGEILGALRQNGIGALEQTAAVVLENDGTLTALKSTSSGAQSALANVPGAPPTKPDDSAKPSPL</sequence>
<comment type="subcellular location">
    <subcellularLocation>
        <location evidence="1">Cell membrane</location>
        <topology evidence="1">Multi-pass membrane protein</topology>
    </subcellularLocation>
</comment>
<evidence type="ECO:0000256" key="7">
    <source>
        <dbReference type="SAM" id="MobiDB-lite"/>
    </source>
</evidence>
<evidence type="ECO:0000256" key="8">
    <source>
        <dbReference type="SAM" id="Phobius"/>
    </source>
</evidence>
<dbReference type="InterPro" id="IPR023090">
    <property type="entry name" value="UPF0702_alpha/beta_dom_sf"/>
</dbReference>
<accession>A0A1I0GV48</accession>
<dbReference type="Pfam" id="PF04239">
    <property type="entry name" value="DUF421"/>
    <property type="match status" value="1"/>
</dbReference>
<dbReference type="Gene3D" id="3.30.240.20">
    <property type="entry name" value="bsu07140 like domains"/>
    <property type="match status" value="1"/>
</dbReference>
<keyword evidence="5 8" id="KW-1133">Transmembrane helix</keyword>
<gene>
    <name evidence="11" type="ORF">SAMN04487998_2604</name>
</gene>
<feature type="region of interest" description="Disordered" evidence="7">
    <location>
        <begin position="159"/>
        <end position="186"/>
    </location>
</feature>
<feature type="compositionally biased region" description="Basic and acidic residues" evidence="7">
    <location>
        <begin position="176"/>
        <end position="186"/>
    </location>
</feature>
<keyword evidence="4 8" id="KW-0812">Transmembrane</keyword>
<keyword evidence="6 8" id="KW-0472">Membrane</keyword>
<comment type="similarity">
    <text evidence="2">Belongs to the UPF0702 family.</text>
</comment>
<protein>
    <submittedName>
        <fullName evidence="11">Uncharacterized membrane protein YcaP, DUF421 family</fullName>
    </submittedName>
</protein>
<evidence type="ECO:0000256" key="3">
    <source>
        <dbReference type="ARBA" id="ARBA00022475"/>
    </source>
</evidence>
<evidence type="ECO:0000313" key="11">
    <source>
        <dbReference type="EMBL" id="SET75086.1"/>
    </source>
</evidence>